<evidence type="ECO:0000313" key="1">
    <source>
        <dbReference type="EMBL" id="KCW74598.1"/>
    </source>
</evidence>
<dbReference type="InParanoid" id="A0A059C805"/>
<protein>
    <submittedName>
        <fullName evidence="1">Uncharacterized protein</fullName>
    </submittedName>
</protein>
<sequence length="82" mass="9692">MHPIENNMCRANFYIKPFMRTHTIASDRKKSTQIKSKQSYLIYIKLQECYGNLDTTQSVIGELILSGIHYFYYHKQMVLIAD</sequence>
<dbReference type="Gramene" id="KCW74598">
    <property type="protein sequence ID" value="KCW74598"/>
    <property type="gene ID" value="EUGRSUZ_E03317"/>
</dbReference>
<accession>A0A059C805</accession>
<dbReference type="AlphaFoldDB" id="A0A059C805"/>
<name>A0A059C805_EUCGR</name>
<proteinExistence type="predicted"/>
<gene>
    <name evidence="1" type="ORF">EUGRSUZ_E03317</name>
</gene>
<dbReference type="EMBL" id="KK198757">
    <property type="protein sequence ID" value="KCW74598.1"/>
    <property type="molecule type" value="Genomic_DNA"/>
</dbReference>
<reference evidence="1" key="1">
    <citation type="submission" date="2013-07" db="EMBL/GenBank/DDBJ databases">
        <title>The genome of Eucalyptus grandis.</title>
        <authorList>
            <person name="Schmutz J."/>
            <person name="Hayes R."/>
            <person name="Myburg A."/>
            <person name="Tuskan G."/>
            <person name="Grattapaglia D."/>
            <person name="Rokhsar D.S."/>
        </authorList>
    </citation>
    <scope>NUCLEOTIDE SEQUENCE</scope>
    <source>
        <tissue evidence="1">Leaf extractions</tissue>
    </source>
</reference>
<organism evidence="1">
    <name type="scientific">Eucalyptus grandis</name>
    <name type="common">Flooded gum</name>
    <dbReference type="NCBI Taxonomy" id="71139"/>
    <lineage>
        <taxon>Eukaryota</taxon>
        <taxon>Viridiplantae</taxon>
        <taxon>Streptophyta</taxon>
        <taxon>Embryophyta</taxon>
        <taxon>Tracheophyta</taxon>
        <taxon>Spermatophyta</taxon>
        <taxon>Magnoliopsida</taxon>
        <taxon>eudicotyledons</taxon>
        <taxon>Gunneridae</taxon>
        <taxon>Pentapetalae</taxon>
        <taxon>rosids</taxon>
        <taxon>malvids</taxon>
        <taxon>Myrtales</taxon>
        <taxon>Myrtaceae</taxon>
        <taxon>Myrtoideae</taxon>
        <taxon>Eucalypteae</taxon>
        <taxon>Eucalyptus</taxon>
    </lineage>
</organism>